<sequence length="120" mass="14258">MAGLGRQGEKLKNKYRNRKTTIDGITFDSKKEAARYAELKMLERAGEIQGLKLQPRYEISKTVKWNGKTLRARFYVADFEYWQNGVRTVEDVKGMRTKEYTLKRHRFLELYGDQVRFIET</sequence>
<dbReference type="RefSeq" id="WP_083048414.1">
    <property type="nucleotide sequence ID" value="NZ_MWQY01000003.1"/>
</dbReference>
<protein>
    <recommendedName>
        <fullName evidence="3">DUF1064 domain-containing protein</fullName>
    </recommendedName>
</protein>
<evidence type="ECO:0000313" key="1">
    <source>
        <dbReference type="EMBL" id="ORC37289.1"/>
    </source>
</evidence>
<reference evidence="1 2" key="1">
    <citation type="submission" date="2017-03" db="EMBL/GenBank/DDBJ databases">
        <title>Draft Genome sequence of Marispirochaeta sp. strain JC444.</title>
        <authorList>
            <person name="Shivani Y."/>
            <person name="Subhash Y."/>
            <person name="Sasikala C."/>
            <person name="Ramana C."/>
        </authorList>
    </citation>
    <scope>NUCLEOTIDE SEQUENCE [LARGE SCALE GENOMIC DNA]</scope>
    <source>
        <strain evidence="1 2">JC444</strain>
    </source>
</reference>
<dbReference type="AlphaFoldDB" id="A0A1Y1S1B6"/>
<gene>
    <name evidence="1" type="ORF">B4O97_03610</name>
</gene>
<dbReference type="Pfam" id="PF06356">
    <property type="entry name" value="DUF1064"/>
    <property type="match status" value="1"/>
</dbReference>
<comment type="caution">
    <text evidence="1">The sequence shown here is derived from an EMBL/GenBank/DDBJ whole genome shotgun (WGS) entry which is preliminary data.</text>
</comment>
<evidence type="ECO:0000313" key="2">
    <source>
        <dbReference type="Proteomes" id="UP000192343"/>
    </source>
</evidence>
<dbReference type="EMBL" id="MWQY01000003">
    <property type="protein sequence ID" value="ORC37289.1"/>
    <property type="molecule type" value="Genomic_DNA"/>
</dbReference>
<dbReference type="STRING" id="1963862.B4O97_03610"/>
<proteinExistence type="predicted"/>
<name>A0A1Y1S1B6_9SPIO</name>
<keyword evidence="2" id="KW-1185">Reference proteome</keyword>
<accession>A0A1Y1S1B6</accession>
<evidence type="ECO:0008006" key="3">
    <source>
        <dbReference type="Google" id="ProtNLM"/>
    </source>
</evidence>
<dbReference type="Proteomes" id="UP000192343">
    <property type="component" value="Unassembled WGS sequence"/>
</dbReference>
<dbReference type="InterPro" id="IPR009414">
    <property type="entry name" value="DUF1064"/>
</dbReference>
<dbReference type="OrthoDB" id="1048605at2"/>
<organism evidence="1 2">
    <name type="scientific">Marispirochaeta aestuarii</name>
    <dbReference type="NCBI Taxonomy" id="1963862"/>
    <lineage>
        <taxon>Bacteria</taxon>
        <taxon>Pseudomonadati</taxon>
        <taxon>Spirochaetota</taxon>
        <taxon>Spirochaetia</taxon>
        <taxon>Spirochaetales</taxon>
        <taxon>Spirochaetaceae</taxon>
        <taxon>Marispirochaeta</taxon>
    </lineage>
</organism>